<name>F4XU96_9CYAN</name>
<gene>
    <name evidence="1" type="ORF">LYNGBM3L_33040</name>
</gene>
<evidence type="ECO:0000313" key="1">
    <source>
        <dbReference type="EMBL" id="EGJ31721.1"/>
    </source>
</evidence>
<evidence type="ECO:0000313" key="2">
    <source>
        <dbReference type="Proteomes" id="UP000003959"/>
    </source>
</evidence>
<keyword evidence="2" id="KW-1185">Reference proteome</keyword>
<dbReference type="HOGENOM" id="CLU_3209465_0_0_3"/>
<sequence length="46" mass="5111">MLTDIRLISSLVEYPSLRGRGRGEDGEVWGRVGESGGEFRIKGNYP</sequence>
<reference evidence="2" key="1">
    <citation type="journal article" date="2011" name="Proc. Natl. Acad. Sci. U.S.A.">
        <title>Genomic insights into the physiology and ecology of the marine filamentous cyanobacterium Lyngbya majuscula.</title>
        <authorList>
            <person name="Jones A.C."/>
            <person name="Monroe E.A."/>
            <person name="Podell S."/>
            <person name="Hess W.R."/>
            <person name="Klages S."/>
            <person name="Esquenazi E."/>
            <person name="Niessen S."/>
            <person name="Hoover H."/>
            <person name="Rothmann M."/>
            <person name="Lasken R.S."/>
            <person name="Yates J.R.III."/>
            <person name="Reinhardt R."/>
            <person name="Kube M."/>
            <person name="Burkart M.D."/>
            <person name="Allen E.E."/>
            <person name="Dorrestein P.C."/>
            <person name="Gerwick W.H."/>
            <person name="Gerwick L."/>
        </authorList>
    </citation>
    <scope>NUCLEOTIDE SEQUENCE [LARGE SCALE GENOMIC DNA]</scope>
    <source>
        <strain evidence="2">3L</strain>
    </source>
</reference>
<dbReference type="EMBL" id="GL890931">
    <property type="protein sequence ID" value="EGJ31721.1"/>
    <property type="molecule type" value="Genomic_DNA"/>
</dbReference>
<accession>F4XU96</accession>
<protein>
    <submittedName>
        <fullName evidence="1">Uncharacterized protein</fullName>
    </submittedName>
</protein>
<organism evidence="1 2">
    <name type="scientific">Moorena producens 3L</name>
    <dbReference type="NCBI Taxonomy" id="489825"/>
    <lineage>
        <taxon>Bacteria</taxon>
        <taxon>Bacillati</taxon>
        <taxon>Cyanobacteriota</taxon>
        <taxon>Cyanophyceae</taxon>
        <taxon>Coleofasciculales</taxon>
        <taxon>Coleofasciculaceae</taxon>
        <taxon>Moorena</taxon>
    </lineage>
</organism>
<proteinExistence type="predicted"/>
<dbReference type="Proteomes" id="UP000003959">
    <property type="component" value="Unassembled WGS sequence"/>
</dbReference>
<dbReference type="AlphaFoldDB" id="F4XU96"/>
<feature type="non-terminal residue" evidence="1">
    <location>
        <position position="46"/>
    </location>
</feature>